<gene>
    <name evidence="3" type="ORF">RM590_11655</name>
</gene>
<feature type="transmembrane region" description="Helical" evidence="2">
    <location>
        <begin position="246"/>
        <end position="267"/>
    </location>
</feature>
<feature type="region of interest" description="Disordered" evidence="1">
    <location>
        <begin position="75"/>
        <end position="137"/>
    </location>
</feature>
<keyword evidence="2" id="KW-1133">Transmembrane helix</keyword>
<keyword evidence="2" id="KW-0472">Membrane</keyword>
<dbReference type="EMBL" id="JAVREL010000005">
    <property type="protein sequence ID" value="MDT0343265.1"/>
    <property type="molecule type" value="Genomic_DNA"/>
</dbReference>
<evidence type="ECO:0000313" key="4">
    <source>
        <dbReference type="Proteomes" id="UP001183246"/>
    </source>
</evidence>
<feature type="compositionally biased region" description="Acidic residues" evidence="1">
    <location>
        <begin position="161"/>
        <end position="177"/>
    </location>
</feature>
<name>A0ABU2MNR3_9ACTN</name>
<dbReference type="RefSeq" id="WP_311704396.1">
    <property type="nucleotide sequence ID" value="NZ_JAVREL010000005.1"/>
</dbReference>
<proteinExistence type="predicted"/>
<feature type="transmembrane region" description="Helical" evidence="2">
    <location>
        <begin position="287"/>
        <end position="305"/>
    </location>
</feature>
<organism evidence="3 4">
    <name type="scientific">Streptomyces litchfieldiae</name>
    <dbReference type="NCBI Taxonomy" id="3075543"/>
    <lineage>
        <taxon>Bacteria</taxon>
        <taxon>Bacillati</taxon>
        <taxon>Actinomycetota</taxon>
        <taxon>Actinomycetes</taxon>
        <taxon>Kitasatosporales</taxon>
        <taxon>Streptomycetaceae</taxon>
        <taxon>Streptomyces</taxon>
    </lineage>
</organism>
<feature type="region of interest" description="Disordered" evidence="1">
    <location>
        <begin position="149"/>
        <end position="186"/>
    </location>
</feature>
<evidence type="ECO:0000256" key="1">
    <source>
        <dbReference type="SAM" id="MobiDB-lite"/>
    </source>
</evidence>
<protein>
    <recommendedName>
        <fullName evidence="5">Integral membrane protein</fullName>
    </recommendedName>
</protein>
<feature type="compositionally biased region" description="Pro residues" evidence="1">
    <location>
        <begin position="81"/>
        <end position="90"/>
    </location>
</feature>
<dbReference type="Proteomes" id="UP001183246">
    <property type="component" value="Unassembled WGS sequence"/>
</dbReference>
<evidence type="ECO:0000256" key="2">
    <source>
        <dbReference type="SAM" id="Phobius"/>
    </source>
</evidence>
<feature type="transmembrane region" description="Helical" evidence="2">
    <location>
        <begin position="208"/>
        <end position="234"/>
    </location>
</feature>
<sequence length="316" mass="33304">MGIEGEQLVFDYLSRVGDLAHGTSMSAAERASLVNKLRDEIGRQRAAAGGAESRASVRRILGKMGRPEDVVAAAAGNPARPAEPAPMPRPRPAERPVERPAERQAERPVAAPPPAGPEVPLAGPALTDDDDTFWPDGRIGRFVGGIEVPAMLRPPTGPSEAEADAEAGEEGEEEEAPVEAAPAKAPARRTRVLKSALSGKRVGGPVELAGVALLLAGTVVGSIYVLGLGWLLAYWSPRLSRRQAQWATFGMPSLVGGGYLLWLLGRAGGYWGATLEEGDAEAAFADHWPWLVRGAALASAAFLLYRARRPRPPAGE</sequence>
<keyword evidence="4" id="KW-1185">Reference proteome</keyword>
<reference evidence="4" key="1">
    <citation type="submission" date="2023-07" db="EMBL/GenBank/DDBJ databases">
        <title>30 novel species of actinomycetes from the DSMZ collection.</title>
        <authorList>
            <person name="Nouioui I."/>
        </authorList>
    </citation>
    <scope>NUCLEOTIDE SEQUENCE [LARGE SCALE GENOMIC DNA]</scope>
    <source>
        <strain evidence="4">DSM 44938</strain>
    </source>
</reference>
<comment type="caution">
    <text evidence="3">The sequence shown here is derived from an EMBL/GenBank/DDBJ whole genome shotgun (WGS) entry which is preliminary data.</text>
</comment>
<feature type="compositionally biased region" description="Basic and acidic residues" evidence="1">
    <location>
        <begin position="91"/>
        <end position="106"/>
    </location>
</feature>
<evidence type="ECO:0000313" key="3">
    <source>
        <dbReference type="EMBL" id="MDT0343265.1"/>
    </source>
</evidence>
<evidence type="ECO:0008006" key="5">
    <source>
        <dbReference type="Google" id="ProtNLM"/>
    </source>
</evidence>
<keyword evidence="2" id="KW-0812">Transmembrane</keyword>
<accession>A0ABU2MNR3</accession>